<dbReference type="PATRIC" id="fig|710421.3.peg.1464"/>
<protein>
    <recommendedName>
        <fullName evidence="3">Acid stress chaperone HdeA</fullName>
    </recommendedName>
</protein>
<dbReference type="HOGENOM" id="CLU_176974_0_0_11"/>
<sequence precursor="true">MMFLASTAAAASVLLSGCSGVTNKGGDTTCKDFQGADEKSQNESITKMLKDEGKNEPSNAELTGTRLSITTFCQTAGKQDSTIKEAPHL</sequence>
<dbReference type="Proteomes" id="UP000006057">
    <property type="component" value="Chromosome"/>
</dbReference>
<reference evidence="1 2" key="1">
    <citation type="submission" date="2012-06" db="EMBL/GenBank/DDBJ databases">
        <title>Complete sequence of chromosome of Mycobacterium chubuense NBB4.</title>
        <authorList>
            <consortium name="US DOE Joint Genome Institute"/>
            <person name="Lucas S."/>
            <person name="Han J."/>
            <person name="Lapidus A."/>
            <person name="Cheng J.-F."/>
            <person name="Goodwin L."/>
            <person name="Pitluck S."/>
            <person name="Peters L."/>
            <person name="Mikhailova N."/>
            <person name="Teshima H."/>
            <person name="Detter J.C."/>
            <person name="Han C."/>
            <person name="Tapia R."/>
            <person name="Land M."/>
            <person name="Hauser L."/>
            <person name="Kyrpides N."/>
            <person name="Ivanova N."/>
            <person name="Pagani I."/>
            <person name="Mattes T."/>
            <person name="Holmes A."/>
            <person name="Rutledge P."/>
            <person name="Paulsen I."/>
            <person name="Coleman N."/>
            <person name="Woyke T."/>
        </authorList>
    </citation>
    <scope>NUCLEOTIDE SEQUENCE [LARGE SCALE GENOMIC DNA]</scope>
    <source>
        <strain evidence="1 2">NBB4</strain>
    </source>
</reference>
<evidence type="ECO:0008006" key="3">
    <source>
        <dbReference type="Google" id="ProtNLM"/>
    </source>
</evidence>
<dbReference type="eggNOG" id="ENOG502ZT1D">
    <property type="taxonomic scope" value="Bacteria"/>
</dbReference>
<keyword evidence="2" id="KW-1185">Reference proteome</keyword>
<accession>I4BG57</accession>
<name>I4BG57_MYCCN</name>
<evidence type="ECO:0000313" key="1">
    <source>
        <dbReference type="EMBL" id="AFM16264.1"/>
    </source>
</evidence>
<organism evidence="1 2">
    <name type="scientific">Mycolicibacterium chubuense (strain NBB4)</name>
    <name type="common">Mycobacterium chubuense</name>
    <dbReference type="NCBI Taxonomy" id="710421"/>
    <lineage>
        <taxon>Bacteria</taxon>
        <taxon>Bacillati</taxon>
        <taxon>Actinomycetota</taxon>
        <taxon>Actinomycetes</taxon>
        <taxon>Mycobacteriales</taxon>
        <taxon>Mycobacteriaceae</taxon>
        <taxon>Mycolicibacterium</taxon>
    </lineage>
</organism>
<gene>
    <name evidence="1" type="ordered locus">Mycch_1464</name>
</gene>
<evidence type="ECO:0000313" key="2">
    <source>
        <dbReference type="Proteomes" id="UP000006057"/>
    </source>
</evidence>
<dbReference type="EMBL" id="CP003053">
    <property type="protein sequence ID" value="AFM16264.1"/>
    <property type="molecule type" value="Genomic_DNA"/>
</dbReference>
<dbReference type="KEGG" id="mcb:Mycch_1464"/>
<dbReference type="AlphaFoldDB" id="I4BG57"/>
<proteinExistence type="predicted"/>